<dbReference type="SUPFAM" id="SSF82199">
    <property type="entry name" value="SET domain"/>
    <property type="match status" value="1"/>
</dbReference>
<protein>
    <recommendedName>
        <fullName evidence="3">SET domain-containing protein</fullName>
    </recommendedName>
</protein>
<evidence type="ECO:0008006" key="3">
    <source>
        <dbReference type="Google" id="ProtNLM"/>
    </source>
</evidence>
<dbReference type="RefSeq" id="WP_382178371.1">
    <property type="nucleotide sequence ID" value="NZ_JBHRXX010000009.1"/>
</dbReference>
<name>A0ABV7WB27_9BURK</name>
<reference evidence="2" key="1">
    <citation type="journal article" date="2019" name="Int. J. Syst. Evol. Microbiol.">
        <title>The Global Catalogue of Microorganisms (GCM) 10K type strain sequencing project: providing services to taxonomists for standard genome sequencing and annotation.</title>
        <authorList>
            <consortium name="The Broad Institute Genomics Platform"/>
            <consortium name="The Broad Institute Genome Sequencing Center for Infectious Disease"/>
            <person name="Wu L."/>
            <person name="Ma J."/>
        </authorList>
    </citation>
    <scope>NUCLEOTIDE SEQUENCE [LARGE SCALE GENOMIC DNA]</scope>
    <source>
        <strain evidence="2">KCTC 42501</strain>
    </source>
</reference>
<sequence>MLVEQSQRIEIDPDALETYLVTMPQAPCPVVHHFGPGVYIREVTIPKGAIAMGHKQRHEHLNIVLKGSVAIIGDDGQVKVISAPAIFVGQPGRKVGGCIEECVWHNVYPNPDNCRDIETLEARWLEKSDIALEYERLYVECLSSHYEKDRQDYAVMLEELGLSDEFVRAESETVKDLVEIPGEYATRISVRSSAIEGKGLFASCPVNAGDFIAPARIGRFRTIAGRYTNHAAIPNCEFREAHDGDLYLVALANLNGSIGGSFGTELTVNYRDALKLSRRKEVLQ</sequence>
<comment type="caution">
    <text evidence="1">The sequence shown here is derived from an EMBL/GenBank/DDBJ whole genome shotgun (WGS) entry which is preliminary data.</text>
</comment>
<evidence type="ECO:0000313" key="1">
    <source>
        <dbReference type="EMBL" id="MFC3686097.1"/>
    </source>
</evidence>
<dbReference type="Proteomes" id="UP001595729">
    <property type="component" value="Unassembled WGS sequence"/>
</dbReference>
<dbReference type="CDD" id="cd08161">
    <property type="entry name" value="SET"/>
    <property type="match status" value="1"/>
</dbReference>
<evidence type="ECO:0000313" key="2">
    <source>
        <dbReference type="Proteomes" id="UP001595729"/>
    </source>
</evidence>
<organism evidence="1 2">
    <name type="scientific">Hydrogenophaga luteola</name>
    <dbReference type="NCBI Taxonomy" id="1591122"/>
    <lineage>
        <taxon>Bacteria</taxon>
        <taxon>Pseudomonadati</taxon>
        <taxon>Pseudomonadota</taxon>
        <taxon>Betaproteobacteria</taxon>
        <taxon>Burkholderiales</taxon>
        <taxon>Comamonadaceae</taxon>
        <taxon>Hydrogenophaga</taxon>
    </lineage>
</organism>
<accession>A0ABV7WB27</accession>
<dbReference type="InterPro" id="IPR011051">
    <property type="entry name" value="RmlC_Cupin_sf"/>
</dbReference>
<gene>
    <name evidence="1" type="ORF">ACFOPI_21080</name>
</gene>
<dbReference type="EMBL" id="JBHRXX010000009">
    <property type="protein sequence ID" value="MFC3686097.1"/>
    <property type="molecule type" value="Genomic_DNA"/>
</dbReference>
<dbReference type="SUPFAM" id="SSF51182">
    <property type="entry name" value="RmlC-like cupins"/>
    <property type="match status" value="1"/>
</dbReference>
<keyword evidence="2" id="KW-1185">Reference proteome</keyword>
<dbReference type="InterPro" id="IPR046341">
    <property type="entry name" value="SET_dom_sf"/>
</dbReference>
<proteinExistence type="predicted"/>